<dbReference type="AlphaFoldDB" id="A0AAJ4XQD5"/>
<protein>
    <submittedName>
        <fullName evidence="2">Uncharacterized protein</fullName>
    </submittedName>
</protein>
<gene>
    <name evidence="2" type="ORF">MEPE_04740</name>
</gene>
<evidence type="ECO:0000313" key="3">
    <source>
        <dbReference type="Proteomes" id="UP001294444"/>
    </source>
</evidence>
<sequence>MRDYNGSDKISVAADHTAKKKEKKDKVDGKIDGHPFLSRRQCQIEKLVLDREDGSVIDWCYNVELRLLKINTIQCRRKLEMSGSSLRFDIELKLGSQCRSEIQCAGGNWK</sequence>
<reference evidence="2" key="1">
    <citation type="submission" date="2023-10" db="EMBL/GenBank/DDBJ databases">
        <authorList>
            <person name="Guldener U."/>
        </authorList>
    </citation>
    <scope>NUCLEOTIDE SEQUENCE</scope>
    <source>
        <strain evidence="2">Mp4</strain>
    </source>
</reference>
<accession>A0AAJ4XQD5</accession>
<dbReference type="EMBL" id="OAPG01000012">
    <property type="protein sequence ID" value="SNX86031.1"/>
    <property type="molecule type" value="Genomic_DNA"/>
</dbReference>
<comment type="caution">
    <text evidence="2">The sequence shown here is derived from an EMBL/GenBank/DDBJ whole genome shotgun (WGS) entry which is preliminary data.</text>
</comment>
<keyword evidence="3" id="KW-1185">Reference proteome</keyword>
<proteinExistence type="predicted"/>
<feature type="region of interest" description="Disordered" evidence="1">
    <location>
        <begin position="1"/>
        <end position="30"/>
    </location>
</feature>
<evidence type="ECO:0000256" key="1">
    <source>
        <dbReference type="SAM" id="MobiDB-lite"/>
    </source>
</evidence>
<evidence type="ECO:0000313" key="2">
    <source>
        <dbReference type="EMBL" id="SNX86031.1"/>
    </source>
</evidence>
<dbReference type="Proteomes" id="UP001294444">
    <property type="component" value="Unassembled WGS sequence"/>
</dbReference>
<organism evidence="2 3">
    <name type="scientific">Melanopsichium pennsylvanicum</name>
    <dbReference type="NCBI Taxonomy" id="63383"/>
    <lineage>
        <taxon>Eukaryota</taxon>
        <taxon>Fungi</taxon>
        <taxon>Dikarya</taxon>
        <taxon>Basidiomycota</taxon>
        <taxon>Ustilaginomycotina</taxon>
        <taxon>Ustilaginomycetes</taxon>
        <taxon>Ustilaginales</taxon>
        <taxon>Ustilaginaceae</taxon>
        <taxon>Melanopsichium</taxon>
    </lineage>
</organism>
<name>A0AAJ4XQD5_9BASI</name>